<evidence type="ECO:0000313" key="1">
    <source>
        <dbReference type="EMBL" id="NNH24882.1"/>
    </source>
</evidence>
<comment type="caution">
    <text evidence="1">The sequence shown here is derived from an EMBL/GenBank/DDBJ whole genome shotgun (WGS) entry which is preliminary data.</text>
</comment>
<proteinExistence type="predicted"/>
<dbReference type="EMBL" id="JABEMA010000577">
    <property type="protein sequence ID" value="NNH24882.1"/>
    <property type="molecule type" value="Genomic_DNA"/>
</dbReference>
<gene>
    <name evidence="1" type="ORF">HLB09_17650</name>
</gene>
<keyword evidence="2" id="KW-1185">Reference proteome</keyword>
<protein>
    <submittedName>
        <fullName evidence="1">Uncharacterized protein</fullName>
    </submittedName>
</protein>
<evidence type="ECO:0000313" key="2">
    <source>
        <dbReference type="Proteomes" id="UP000555552"/>
    </source>
</evidence>
<dbReference type="AlphaFoldDB" id="A0A849BVV5"/>
<organism evidence="1 2">
    <name type="scientific">Pseudokineococcus marinus</name>
    <dbReference type="NCBI Taxonomy" id="351215"/>
    <lineage>
        <taxon>Bacteria</taxon>
        <taxon>Bacillati</taxon>
        <taxon>Actinomycetota</taxon>
        <taxon>Actinomycetes</taxon>
        <taxon>Kineosporiales</taxon>
        <taxon>Kineosporiaceae</taxon>
        <taxon>Pseudokineococcus</taxon>
    </lineage>
</organism>
<accession>A0A849BVV5</accession>
<name>A0A849BVV5_9ACTN</name>
<dbReference type="Proteomes" id="UP000555552">
    <property type="component" value="Unassembled WGS sequence"/>
</dbReference>
<reference evidence="1 2" key="1">
    <citation type="submission" date="2020-05" db="EMBL/GenBank/DDBJ databases">
        <title>MicrobeNet Type strains.</title>
        <authorList>
            <person name="Nicholson A.C."/>
        </authorList>
    </citation>
    <scope>NUCLEOTIDE SEQUENCE [LARGE SCALE GENOMIC DNA]</scope>
    <source>
        <strain evidence="1 2">JCM 14547</strain>
    </source>
</reference>
<sequence>MSTRGSAGGGRREWYGARDVRALVDATTSWDGRDLGPLAPVVPPVRFGFGSTPPAPSLVRVVSTVEAPDA</sequence>